<dbReference type="EMBL" id="ML996087">
    <property type="protein sequence ID" value="KAF2151630.1"/>
    <property type="molecule type" value="Genomic_DNA"/>
</dbReference>
<reference evidence="3" key="1">
    <citation type="journal article" date="2020" name="Stud. Mycol.">
        <title>101 Dothideomycetes genomes: a test case for predicting lifestyles and emergence of pathogens.</title>
        <authorList>
            <person name="Haridas S."/>
            <person name="Albert R."/>
            <person name="Binder M."/>
            <person name="Bloem J."/>
            <person name="Labutti K."/>
            <person name="Salamov A."/>
            <person name="Andreopoulos B."/>
            <person name="Baker S."/>
            <person name="Barry K."/>
            <person name="Bills G."/>
            <person name="Bluhm B."/>
            <person name="Cannon C."/>
            <person name="Castanera R."/>
            <person name="Culley D."/>
            <person name="Daum C."/>
            <person name="Ezra D."/>
            <person name="Gonzalez J."/>
            <person name="Henrissat B."/>
            <person name="Kuo A."/>
            <person name="Liang C."/>
            <person name="Lipzen A."/>
            <person name="Lutzoni F."/>
            <person name="Magnuson J."/>
            <person name="Mondo S."/>
            <person name="Nolan M."/>
            <person name="Ohm R."/>
            <person name="Pangilinan J."/>
            <person name="Park H.-J."/>
            <person name="Ramirez L."/>
            <person name="Alfaro M."/>
            <person name="Sun H."/>
            <person name="Tritt A."/>
            <person name="Yoshinaga Y."/>
            <person name="Zwiers L.-H."/>
            <person name="Turgeon B."/>
            <person name="Goodwin S."/>
            <person name="Spatafora J."/>
            <person name="Crous P."/>
            <person name="Grigoriev I."/>
        </authorList>
    </citation>
    <scope>NUCLEOTIDE SEQUENCE</scope>
    <source>
        <strain evidence="3">CBS 260.36</strain>
    </source>
</reference>
<evidence type="ECO:0000259" key="2">
    <source>
        <dbReference type="Pfam" id="PF24355"/>
    </source>
</evidence>
<proteinExistence type="predicted"/>
<gene>
    <name evidence="3" type="ORF">K461DRAFT_279114</name>
</gene>
<feature type="compositionally biased region" description="Basic and acidic residues" evidence="1">
    <location>
        <begin position="203"/>
        <end position="214"/>
    </location>
</feature>
<feature type="compositionally biased region" description="Polar residues" evidence="1">
    <location>
        <begin position="384"/>
        <end position="393"/>
    </location>
</feature>
<feature type="compositionally biased region" description="Basic and acidic residues" evidence="1">
    <location>
        <begin position="526"/>
        <end position="537"/>
    </location>
</feature>
<dbReference type="InterPro" id="IPR055936">
    <property type="entry name" value="DUF7514"/>
</dbReference>
<feature type="region of interest" description="Disordered" evidence="1">
    <location>
        <begin position="189"/>
        <end position="271"/>
    </location>
</feature>
<dbReference type="AlphaFoldDB" id="A0A9P4J1L9"/>
<dbReference type="Proteomes" id="UP000799439">
    <property type="component" value="Unassembled WGS sequence"/>
</dbReference>
<evidence type="ECO:0000313" key="4">
    <source>
        <dbReference type="Proteomes" id="UP000799439"/>
    </source>
</evidence>
<dbReference type="PANTHER" id="PTHR39611">
    <property type="entry name" value="HYDROXYPROLINE-RICH GLYCOPROTEIN DZ-HRGP-RELATED"/>
    <property type="match status" value="1"/>
</dbReference>
<feature type="compositionally biased region" description="Polar residues" evidence="1">
    <location>
        <begin position="364"/>
        <end position="377"/>
    </location>
</feature>
<keyword evidence="4" id="KW-1185">Reference proteome</keyword>
<name>A0A9P4J1L9_9PEZI</name>
<organism evidence="3 4">
    <name type="scientific">Myriangium duriaei CBS 260.36</name>
    <dbReference type="NCBI Taxonomy" id="1168546"/>
    <lineage>
        <taxon>Eukaryota</taxon>
        <taxon>Fungi</taxon>
        <taxon>Dikarya</taxon>
        <taxon>Ascomycota</taxon>
        <taxon>Pezizomycotina</taxon>
        <taxon>Dothideomycetes</taxon>
        <taxon>Dothideomycetidae</taxon>
        <taxon>Myriangiales</taxon>
        <taxon>Myriangiaceae</taxon>
        <taxon>Myriangium</taxon>
    </lineage>
</organism>
<feature type="compositionally biased region" description="Basic and acidic residues" evidence="1">
    <location>
        <begin position="221"/>
        <end position="237"/>
    </location>
</feature>
<evidence type="ECO:0000256" key="1">
    <source>
        <dbReference type="SAM" id="MobiDB-lite"/>
    </source>
</evidence>
<feature type="domain" description="DUF7514" evidence="2">
    <location>
        <begin position="19"/>
        <end position="181"/>
    </location>
</feature>
<feature type="compositionally biased region" description="Low complexity" evidence="1">
    <location>
        <begin position="515"/>
        <end position="524"/>
    </location>
</feature>
<dbReference type="PANTHER" id="PTHR39611:SF2">
    <property type="entry name" value="HYDROXYPROLINE-RICH GLYCOPROTEIN DZ-HRGP"/>
    <property type="match status" value="1"/>
</dbReference>
<evidence type="ECO:0000313" key="3">
    <source>
        <dbReference type="EMBL" id="KAF2151630.1"/>
    </source>
</evidence>
<comment type="caution">
    <text evidence="3">The sequence shown here is derived from an EMBL/GenBank/DDBJ whole genome shotgun (WGS) entry which is preliminary data.</text>
</comment>
<protein>
    <recommendedName>
        <fullName evidence="2">DUF7514 domain-containing protein</fullName>
    </recommendedName>
</protein>
<sequence length="583" mass="65784">MASASEQSAADKEAFEYWGYLFKSDKTGTEKLKKLLRALYKLIGAKFEPSDSRDLTPSQLAQFYRELNGNYDQLFLSVPPATIAFIYKNLGCLHSLQPLPSSAADNRFTDPIIPALKVEGWIMWETIQLLLGPEEHAGFLMMAVQKWELKDPDTGDRLPTVLPRSCFPVAPDAHMTAWYDGMGERLRREAEEEQSMRITAIDEEPRRQIESGERSHRRHERDHSRSSEEEPPTDTKRSSALAYFKNPLFRNHEGRPGVVRRNSKHPTLVSRGMSAATSVGYVVRNIGSPHLWDGGNVKDNTHRDRERSHGHREKERERERERDRDTDHERDRDRRRKSLPHANRASQEYEDDMPSPRLHPRQAALSSRRGSATNSPASDRDQWESNGSQQGHTPTERHHHRQASSPADHTIRHSKSHDPTPSPKDYFPPYEAYRSRRGSAHGDAPSPGATPEAGRTPSLSRGQSRERDAVHTGFMPTASPLFATQVARSDHRGPQSFHPPNYIPRSSGNERYESPGRSPMGRSGSVRRDNSVRRDSARPLGSSPPGMYGPNGANVQRPKVARFETPVTGGGQGRPYAKEGAYR</sequence>
<accession>A0A9P4J1L9</accession>
<dbReference type="Pfam" id="PF24355">
    <property type="entry name" value="DUF7514"/>
    <property type="match status" value="1"/>
</dbReference>
<feature type="compositionally biased region" description="Basic and acidic residues" evidence="1">
    <location>
        <begin position="299"/>
        <end position="332"/>
    </location>
</feature>
<dbReference type="OrthoDB" id="5420895at2759"/>
<feature type="region of interest" description="Disordered" evidence="1">
    <location>
        <begin position="287"/>
        <end position="583"/>
    </location>
</feature>